<sequence length="397" mass="45796">MPTKCCVPRCRSNYNTTTDGYVTVYSFPRDPDRREQWLRAIHRDNFQPGATSAVCIKHFSEEHIVREDRAVRSDGSVLILRREIPKLTDDAVPSKFPNQPSYMSSIYKQKCEGLQERRKEEETEDEDAFRKWVTDDVISDFNMFKSRIQNMKIDGFTVIINDMEVVFLKIDCTSEVPKIIVSLKINNELRIINISHNDIPISSSKLDWLLGSDKVMDKWSKFDTLLNHLKSYNIRSMSPNEKLELASNLLGSCCNEIDESFGIYSKVKFLKEQVSLLRTKAPKYSTDTLDWASLNYFSNPSAYRRLWSSKVLTIPHPEYLRQLSHSLSPESIHCDYLKHLSEKAKTLEDHEKVVNLILEETDVKSADKLQPASTVQAFVITSLLSNNKDIVRLFPGK</sequence>
<comment type="caution">
    <text evidence="7">The sequence shown here is derived from an EMBL/GenBank/DDBJ whole genome shotgun (WGS) entry which is preliminary data.</text>
</comment>
<keyword evidence="8" id="KW-1185">Reference proteome</keyword>
<reference evidence="7 8" key="1">
    <citation type="journal article" date="2022" name="Allergy">
        <title>Genome assembly and annotation of Periplaneta americana reveal a comprehensive cockroach allergen profile.</title>
        <authorList>
            <person name="Wang L."/>
            <person name="Xiong Q."/>
            <person name="Saelim N."/>
            <person name="Wang L."/>
            <person name="Nong W."/>
            <person name="Wan A.T."/>
            <person name="Shi M."/>
            <person name="Liu X."/>
            <person name="Cao Q."/>
            <person name="Hui J.H.L."/>
            <person name="Sookrung N."/>
            <person name="Leung T.F."/>
            <person name="Tungtrongchitr A."/>
            <person name="Tsui S.K.W."/>
        </authorList>
    </citation>
    <scope>NUCLEOTIDE SEQUENCE [LARGE SCALE GENOMIC DNA]</scope>
    <source>
        <strain evidence="7">PWHHKU_190912</strain>
    </source>
</reference>
<dbReference type="Proteomes" id="UP001148838">
    <property type="component" value="Unassembled WGS sequence"/>
</dbReference>
<dbReference type="InterPro" id="IPR006612">
    <property type="entry name" value="THAP_Znf"/>
</dbReference>
<evidence type="ECO:0000256" key="3">
    <source>
        <dbReference type="ARBA" id="ARBA00022833"/>
    </source>
</evidence>
<dbReference type="SMART" id="SM00980">
    <property type="entry name" value="THAP"/>
    <property type="match status" value="1"/>
</dbReference>
<evidence type="ECO:0000313" key="7">
    <source>
        <dbReference type="EMBL" id="KAJ4425897.1"/>
    </source>
</evidence>
<evidence type="ECO:0000256" key="2">
    <source>
        <dbReference type="ARBA" id="ARBA00022771"/>
    </source>
</evidence>
<dbReference type="Pfam" id="PF05485">
    <property type="entry name" value="THAP"/>
    <property type="match status" value="1"/>
</dbReference>
<dbReference type="PANTHER" id="PTHR46927:SF3">
    <property type="entry name" value="THAP-TYPE DOMAIN-CONTAINING PROTEIN"/>
    <property type="match status" value="1"/>
</dbReference>
<dbReference type="SMART" id="SM00692">
    <property type="entry name" value="DM3"/>
    <property type="match status" value="1"/>
</dbReference>
<name>A0ABQ8RW88_PERAM</name>
<gene>
    <name evidence="7" type="ORF">ANN_27523</name>
</gene>
<evidence type="ECO:0000256" key="1">
    <source>
        <dbReference type="ARBA" id="ARBA00022723"/>
    </source>
</evidence>
<keyword evidence="4 5" id="KW-0238">DNA-binding</keyword>
<evidence type="ECO:0000256" key="5">
    <source>
        <dbReference type="PROSITE-ProRule" id="PRU00309"/>
    </source>
</evidence>
<organism evidence="7 8">
    <name type="scientific">Periplaneta americana</name>
    <name type="common">American cockroach</name>
    <name type="synonym">Blatta americana</name>
    <dbReference type="NCBI Taxonomy" id="6978"/>
    <lineage>
        <taxon>Eukaryota</taxon>
        <taxon>Metazoa</taxon>
        <taxon>Ecdysozoa</taxon>
        <taxon>Arthropoda</taxon>
        <taxon>Hexapoda</taxon>
        <taxon>Insecta</taxon>
        <taxon>Pterygota</taxon>
        <taxon>Neoptera</taxon>
        <taxon>Polyneoptera</taxon>
        <taxon>Dictyoptera</taxon>
        <taxon>Blattodea</taxon>
        <taxon>Blattoidea</taxon>
        <taxon>Blattidae</taxon>
        <taxon>Blattinae</taxon>
        <taxon>Periplaneta</taxon>
    </lineage>
</organism>
<dbReference type="EMBL" id="JAJSOF020000041">
    <property type="protein sequence ID" value="KAJ4425897.1"/>
    <property type="molecule type" value="Genomic_DNA"/>
</dbReference>
<dbReference type="InterPro" id="IPR052224">
    <property type="entry name" value="THAP_domain_protein"/>
</dbReference>
<protein>
    <recommendedName>
        <fullName evidence="6">THAP-type domain-containing protein</fullName>
    </recommendedName>
</protein>
<dbReference type="PROSITE" id="PS50950">
    <property type="entry name" value="ZF_THAP"/>
    <property type="match status" value="1"/>
</dbReference>
<proteinExistence type="predicted"/>
<accession>A0ABQ8RW88</accession>
<evidence type="ECO:0000259" key="6">
    <source>
        <dbReference type="PROSITE" id="PS50950"/>
    </source>
</evidence>
<feature type="domain" description="THAP-type" evidence="6">
    <location>
        <begin position="1"/>
        <end position="96"/>
    </location>
</feature>
<dbReference type="SUPFAM" id="SSF57716">
    <property type="entry name" value="Glucocorticoid receptor-like (DNA-binding domain)"/>
    <property type="match status" value="1"/>
</dbReference>
<keyword evidence="2 5" id="KW-0863">Zinc-finger</keyword>
<evidence type="ECO:0000313" key="8">
    <source>
        <dbReference type="Proteomes" id="UP001148838"/>
    </source>
</evidence>
<dbReference type="PANTHER" id="PTHR46927">
    <property type="entry name" value="AGAP005574-PA"/>
    <property type="match status" value="1"/>
</dbReference>
<keyword evidence="1" id="KW-0479">Metal-binding</keyword>
<evidence type="ECO:0000256" key="4">
    <source>
        <dbReference type="ARBA" id="ARBA00023125"/>
    </source>
</evidence>
<keyword evidence="3" id="KW-0862">Zinc</keyword>